<dbReference type="STRING" id="370438.PTH_2443"/>
<evidence type="ECO:0000313" key="1">
    <source>
        <dbReference type="EMBL" id="BAF60624.1"/>
    </source>
</evidence>
<dbReference type="eggNOG" id="COG4679">
    <property type="taxonomic scope" value="Bacteria"/>
</dbReference>
<dbReference type="InterPro" id="IPR009241">
    <property type="entry name" value="HigB-like"/>
</dbReference>
<dbReference type="Pfam" id="PF05973">
    <property type="entry name" value="Gp49"/>
    <property type="match status" value="1"/>
</dbReference>
<keyword evidence="2" id="KW-1185">Reference proteome</keyword>
<evidence type="ECO:0008006" key="3">
    <source>
        <dbReference type="Google" id="ProtNLM"/>
    </source>
</evidence>
<accession>A5CZG1</accession>
<organism evidence="1 2">
    <name type="scientific">Pelotomaculum thermopropionicum (strain DSM 13744 / JCM 10971 / SI)</name>
    <dbReference type="NCBI Taxonomy" id="370438"/>
    <lineage>
        <taxon>Bacteria</taxon>
        <taxon>Bacillati</taxon>
        <taxon>Bacillota</taxon>
        <taxon>Clostridia</taxon>
        <taxon>Eubacteriales</taxon>
        <taxon>Desulfotomaculaceae</taxon>
        <taxon>Pelotomaculum</taxon>
    </lineage>
</organism>
<name>A5CZG1_PELTS</name>
<dbReference type="HOGENOM" id="CLU_122734_6_0_9"/>
<dbReference type="EMBL" id="AP009389">
    <property type="protein sequence ID" value="BAF60624.1"/>
    <property type="molecule type" value="Genomic_DNA"/>
</dbReference>
<gene>
    <name evidence="1" type="ordered locus">PTH_2443</name>
</gene>
<reference evidence="2" key="1">
    <citation type="journal article" date="2008" name="Genome Res.">
        <title>The genome of Pelotomaculum thermopropionicum reveals niche-associated evolution in anaerobic microbiota.</title>
        <authorList>
            <person name="Kosaka T."/>
            <person name="Kato S."/>
            <person name="Shimoyama T."/>
            <person name="Ishii S."/>
            <person name="Abe T."/>
            <person name="Watanabe K."/>
        </authorList>
    </citation>
    <scope>NUCLEOTIDE SEQUENCE [LARGE SCALE GENOMIC DNA]</scope>
    <source>
        <strain evidence="2">DSM 13744 / JCM 10971 / SI</strain>
    </source>
</reference>
<proteinExistence type="predicted"/>
<sequence>MFNKKNNIFVRTPDLKLQTYHTSGGKDLIIEYLDSLPKDESALGYAILEMLANRGFEALEALETRQVRGKLWEIKFRRKNRIFYAVVEDGCVYLLHACKKQKGKAEIHEIETALQRMKEIL</sequence>
<evidence type="ECO:0000313" key="2">
    <source>
        <dbReference type="Proteomes" id="UP000006556"/>
    </source>
</evidence>
<dbReference type="KEGG" id="pth:PTH_2443"/>
<dbReference type="Proteomes" id="UP000006556">
    <property type="component" value="Chromosome"/>
</dbReference>
<dbReference type="AlphaFoldDB" id="A5CZG1"/>
<protein>
    <recommendedName>
        <fullName evidence="3">Phage-related protein</fullName>
    </recommendedName>
</protein>